<reference evidence="2" key="1">
    <citation type="submission" date="2018-05" db="EMBL/GenBank/DDBJ databases">
        <authorList>
            <person name="Lanie J.A."/>
            <person name="Ng W.-L."/>
            <person name="Kazmierczak K.M."/>
            <person name="Andrzejewski T.M."/>
            <person name="Davidsen T.M."/>
            <person name="Wayne K.J."/>
            <person name="Tettelin H."/>
            <person name="Glass J.I."/>
            <person name="Rusch D."/>
            <person name="Podicherti R."/>
            <person name="Tsui H.-C.T."/>
            <person name="Winkler M.E."/>
        </authorList>
    </citation>
    <scope>NUCLEOTIDE SEQUENCE</scope>
</reference>
<feature type="non-terminal residue" evidence="2">
    <location>
        <position position="272"/>
    </location>
</feature>
<gene>
    <name evidence="2" type="ORF">METZ01_LOCUS420010</name>
</gene>
<protein>
    <recommendedName>
        <fullName evidence="1">AB hydrolase-1 domain-containing protein</fullName>
    </recommendedName>
</protein>
<evidence type="ECO:0000313" key="2">
    <source>
        <dbReference type="EMBL" id="SVD67156.1"/>
    </source>
</evidence>
<dbReference type="Pfam" id="PF12697">
    <property type="entry name" value="Abhydrolase_6"/>
    <property type="match status" value="1"/>
</dbReference>
<feature type="non-terminal residue" evidence="2">
    <location>
        <position position="1"/>
    </location>
</feature>
<name>A0A382X7I8_9ZZZZ</name>
<dbReference type="InterPro" id="IPR050266">
    <property type="entry name" value="AB_hydrolase_sf"/>
</dbReference>
<dbReference type="PANTHER" id="PTHR43798">
    <property type="entry name" value="MONOACYLGLYCEROL LIPASE"/>
    <property type="match status" value="1"/>
</dbReference>
<dbReference type="SUPFAM" id="SSF53474">
    <property type="entry name" value="alpha/beta-Hydrolases"/>
    <property type="match status" value="1"/>
</dbReference>
<feature type="domain" description="AB hydrolase-1" evidence="1">
    <location>
        <begin position="30"/>
        <end position="264"/>
    </location>
</feature>
<accession>A0A382X7I8</accession>
<sequence length="272" mass="30139">TRTPEGVRTFIERPDGTRLHCIALGEGPTVVLAHGIFNELRCFNLVLEQLLTRHVRIILFDQRGHGQSSIGGDGLGSYQMAGDYRAVLEYFDVTDGILVGHSMGAFLAVVLAEHYPQVVEARLRAMLLVSGHAGIAAKGSLQNQLQIPLIRVGLMPLILSSKWLGRIFIRTLFGKVAQEEHVEVTRTILAANSKKDRVSLVDFQVREDHYPALGQIKVPTIVVCGEQDRTCPRWHSERLGTEIPDARNVWLPDVGHAVVYEAPEIIDREVGS</sequence>
<dbReference type="InterPro" id="IPR000073">
    <property type="entry name" value="AB_hydrolase_1"/>
</dbReference>
<organism evidence="2">
    <name type="scientific">marine metagenome</name>
    <dbReference type="NCBI Taxonomy" id="408172"/>
    <lineage>
        <taxon>unclassified sequences</taxon>
        <taxon>metagenomes</taxon>
        <taxon>ecological metagenomes</taxon>
    </lineage>
</organism>
<proteinExistence type="predicted"/>
<dbReference type="EMBL" id="UINC01165646">
    <property type="protein sequence ID" value="SVD67156.1"/>
    <property type="molecule type" value="Genomic_DNA"/>
</dbReference>
<dbReference type="Gene3D" id="3.40.50.1820">
    <property type="entry name" value="alpha/beta hydrolase"/>
    <property type="match status" value="1"/>
</dbReference>
<dbReference type="InterPro" id="IPR029058">
    <property type="entry name" value="AB_hydrolase_fold"/>
</dbReference>
<dbReference type="PRINTS" id="PR00111">
    <property type="entry name" value="ABHYDROLASE"/>
</dbReference>
<evidence type="ECO:0000259" key="1">
    <source>
        <dbReference type="Pfam" id="PF12697"/>
    </source>
</evidence>
<dbReference type="AlphaFoldDB" id="A0A382X7I8"/>